<keyword evidence="2" id="KW-0472">Membrane</keyword>
<dbReference type="EMBL" id="BAABHQ010000005">
    <property type="protein sequence ID" value="GAA4873058.1"/>
    <property type="molecule type" value="Genomic_DNA"/>
</dbReference>
<feature type="transmembrane region" description="Helical" evidence="2">
    <location>
        <begin position="67"/>
        <end position="89"/>
    </location>
</feature>
<feature type="transmembrane region" description="Helical" evidence="2">
    <location>
        <begin position="233"/>
        <end position="254"/>
    </location>
</feature>
<dbReference type="Pfam" id="PF07786">
    <property type="entry name" value="HGSNAT_cat"/>
    <property type="match status" value="1"/>
</dbReference>
<feature type="transmembrane region" description="Helical" evidence="2">
    <location>
        <begin position="364"/>
        <end position="385"/>
    </location>
</feature>
<evidence type="ECO:0000256" key="2">
    <source>
        <dbReference type="SAM" id="Phobius"/>
    </source>
</evidence>
<organism evidence="4 5">
    <name type="scientific">Actinomycetospora straminea</name>
    <dbReference type="NCBI Taxonomy" id="663607"/>
    <lineage>
        <taxon>Bacteria</taxon>
        <taxon>Bacillati</taxon>
        <taxon>Actinomycetota</taxon>
        <taxon>Actinomycetes</taxon>
        <taxon>Pseudonocardiales</taxon>
        <taxon>Pseudonocardiaceae</taxon>
        <taxon>Actinomycetospora</taxon>
    </lineage>
</organism>
<keyword evidence="2" id="KW-1133">Transmembrane helix</keyword>
<accession>A0ABP9EAQ8</accession>
<comment type="caution">
    <text evidence="4">The sequence shown here is derived from an EMBL/GenBank/DDBJ whole genome shotgun (WGS) entry which is preliminary data.</text>
</comment>
<evidence type="ECO:0000259" key="3">
    <source>
        <dbReference type="Pfam" id="PF07786"/>
    </source>
</evidence>
<dbReference type="Proteomes" id="UP001500457">
    <property type="component" value="Unassembled WGS sequence"/>
</dbReference>
<evidence type="ECO:0000313" key="5">
    <source>
        <dbReference type="Proteomes" id="UP001500457"/>
    </source>
</evidence>
<feature type="transmembrane region" description="Helical" evidence="2">
    <location>
        <begin position="200"/>
        <end position="221"/>
    </location>
</feature>
<gene>
    <name evidence="4" type="ORF">GCM10023203_23530</name>
</gene>
<evidence type="ECO:0000256" key="1">
    <source>
        <dbReference type="SAM" id="MobiDB-lite"/>
    </source>
</evidence>
<keyword evidence="5" id="KW-1185">Reference proteome</keyword>
<sequence length="411" mass="41416">MTAAAVHDAEPRTEPVPAPDPAPDPARSEGRVLGVDAARGVALLGMMAVHALHVADAEGRPTWVGTVALGHAAALFAVLAGVGTAFLTGRARVRGGADTRRAAASLTARAIVIGVLGLAVGGVTDPEVATVILPSYAVLFLLAIPLVLLPTPVLVGGAVLGAAGFPVVSHLVRDRLPLPELGNPSLSWLVTDPLGLVRELFLTGSYPALSWLPYLAVGLVVGRARLRSPRLAAGLAGGGVALAAAAAGTSALLLGPGGGLARITAASSGLDPAVVAEALTIGPDGTTPTTTWWWLAVDSPHSSTPPDLARTLGTALAVLGVMLLLDRVRSPVLAVVRAPLAAAGAMTLTFYTLHVLFLDSPVDVYGPVTGYVVQVVAVLLLGIAWRASAGRGPLETLASAAGARAARWVAP</sequence>
<feature type="transmembrane region" description="Helical" evidence="2">
    <location>
        <begin position="308"/>
        <end position="325"/>
    </location>
</feature>
<dbReference type="InterPro" id="IPR012429">
    <property type="entry name" value="HGSNAT_cat"/>
</dbReference>
<feature type="compositionally biased region" description="Pro residues" evidence="1">
    <location>
        <begin position="14"/>
        <end position="24"/>
    </location>
</feature>
<feature type="domain" description="Heparan-alpha-glucosaminide N-acetyltransferase catalytic" evidence="3">
    <location>
        <begin position="31"/>
        <end position="228"/>
    </location>
</feature>
<keyword evidence="2" id="KW-0812">Transmembrane</keyword>
<reference evidence="5" key="1">
    <citation type="journal article" date="2019" name="Int. J. Syst. Evol. Microbiol.">
        <title>The Global Catalogue of Microorganisms (GCM) 10K type strain sequencing project: providing services to taxonomists for standard genome sequencing and annotation.</title>
        <authorList>
            <consortium name="The Broad Institute Genomics Platform"/>
            <consortium name="The Broad Institute Genome Sequencing Center for Infectious Disease"/>
            <person name="Wu L."/>
            <person name="Ma J."/>
        </authorList>
    </citation>
    <scope>NUCLEOTIDE SEQUENCE [LARGE SCALE GENOMIC DNA]</scope>
    <source>
        <strain evidence="5">JCM 17983</strain>
    </source>
</reference>
<protein>
    <submittedName>
        <fullName evidence="4">Heparan-alpha-glucosaminide N-acetyltransferase domain-containing protein</fullName>
    </submittedName>
</protein>
<feature type="region of interest" description="Disordered" evidence="1">
    <location>
        <begin position="1"/>
        <end position="29"/>
    </location>
</feature>
<feature type="transmembrane region" description="Helical" evidence="2">
    <location>
        <begin position="128"/>
        <end position="148"/>
    </location>
</feature>
<dbReference type="RefSeq" id="WP_345380739.1">
    <property type="nucleotide sequence ID" value="NZ_BAABHQ010000005.1"/>
</dbReference>
<feature type="transmembrane region" description="Helical" evidence="2">
    <location>
        <begin position="332"/>
        <end position="358"/>
    </location>
</feature>
<feature type="transmembrane region" description="Helical" evidence="2">
    <location>
        <begin position="101"/>
        <end position="122"/>
    </location>
</feature>
<feature type="transmembrane region" description="Helical" evidence="2">
    <location>
        <begin position="153"/>
        <end position="172"/>
    </location>
</feature>
<proteinExistence type="predicted"/>
<name>A0ABP9EAQ8_9PSEU</name>
<evidence type="ECO:0000313" key="4">
    <source>
        <dbReference type="EMBL" id="GAA4873058.1"/>
    </source>
</evidence>